<keyword evidence="18" id="KW-1185">Reference proteome</keyword>
<feature type="transmembrane region" description="Helical" evidence="15">
    <location>
        <begin position="163"/>
        <end position="180"/>
    </location>
</feature>
<dbReference type="FunFam" id="1.20.1540.10:FF:000007">
    <property type="entry name" value="Rhomboid like 2"/>
    <property type="match status" value="1"/>
</dbReference>
<dbReference type="GO" id="GO:0005886">
    <property type="term" value="C:plasma membrane"/>
    <property type="evidence" value="ECO:0007669"/>
    <property type="project" value="Ensembl"/>
</dbReference>
<evidence type="ECO:0000256" key="4">
    <source>
        <dbReference type="ARBA" id="ARBA00013039"/>
    </source>
</evidence>
<reference evidence="17" key="3">
    <citation type="submission" date="2025-09" db="UniProtKB">
        <authorList>
            <consortium name="Ensembl"/>
        </authorList>
    </citation>
    <scope>IDENTIFICATION</scope>
</reference>
<reference evidence="18" key="1">
    <citation type="submission" date="2018-12" db="EMBL/GenBank/DDBJ databases">
        <authorList>
            <person name="Yazar S."/>
        </authorList>
    </citation>
    <scope>NUCLEOTIDE SEQUENCE [LARGE SCALE GENOMIC DNA]</scope>
</reference>
<feature type="active site" evidence="14">
    <location>
        <position position="242"/>
    </location>
</feature>
<dbReference type="PIRSF" id="PIRSF037470">
    <property type="entry name" value="Rhomboid"/>
    <property type="match status" value="1"/>
</dbReference>
<dbReference type="PANTHER" id="PTHR45840:SF6">
    <property type="entry name" value="RHOMBOID-RELATED PROTEIN 2"/>
    <property type="match status" value="1"/>
</dbReference>
<dbReference type="InterPro" id="IPR022764">
    <property type="entry name" value="Peptidase_S54_rhomboid_dom"/>
</dbReference>
<evidence type="ECO:0000256" key="2">
    <source>
        <dbReference type="ARBA" id="ARBA00004141"/>
    </source>
</evidence>
<reference evidence="17" key="2">
    <citation type="submission" date="2025-08" db="UniProtKB">
        <authorList>
            <consortium name="Ensembl"/>
        </authorList>
    </citation>
    <scope>IDENTIFICATION</scope>
</reference>
<evidence type="ECO:0000259" key="16">
    <source>
        <dbReference type="Pfam" id="PF01694"/>
    </source>
</evidence>
<comment type="similarity">
    <text evidence="3 13">Belongs to the peptidase S54 family.</text>
</comment>
<feature type="transmembrane region" description="Helical" evidence="15">
    <location>
        <begin position="237"/>
        <end position="257"/>
    </location>
</feature>
<keyword evidence="5 13" id="KW-0645">Protease</keyword>
<comment type="subcellular location">
    <subcellularLocation>
        <location evidence="2">Membrane</location>
        <topology evidence="2">Multi-pass membrane protein</topology>
    </subcellularLocation>
</comment>
<dbReference type="Ensembl" id="ENSVURT00010003535.1">
    <property type="protein sequence ID" value="ENSVURP00010003121.1"/>
    <property type="gene ID" value="ENSVURG00010002516.1"/>
</dbReference>
<proteinExistence type="inferred from homology"/>
<keyword evidence="9 15" id="KW-1133">Transmembrane helix</keyword>
<dbReference type="InterPro" id="IPR035952">
    <property type="entry name" value="Rhomboid-like_sf"/>
</dbReference>
<dbReference type="GO" id="GO:0006508">
    <property type="term" value="P:proteolysis"/>
    <property type="evidence" value="ECO:0007669"/>
    <property type="project" value="UniProtKB-KW"/>
</dbReference>
<evidence type="ECO:0000256" key="5">
    <source>
        <dbReference type="ARBA" id="ARBA00022670"/>
    </source>
</evidence>
<comment type="catalytic activity">
    <reaction evidence="1 13">
        <text>Cleaves type-1 transmembrane domains using a catalytic dyad composed of serine and histidine that are contributed by different transmembrane domains.</text>
        <dbReference type="EC" id="3.4.21.105"/>
    </reaction>
</comment>
<feature type="transmembrane region" description="Helical" evidence="15">
    <location>
        <begin position="269"/>
        <end position="291"/>
    </location>
</feature>
<feature type="active site" description="Nucleophile" evidence="14">
    <location>
        <position position="190"/>
    </location>
</feature>
<feature type="domain" description="Peptidase S54 rhomboid" evidence="16">
    <location>
        <begin position="121"/>
        <end position="258"/>
    </location>
</feature>
<organism evidence="17 18">
    <name type="scientific">Vombatus ursinus</name>
    <name type="common">Common wombat</name>
    <dbReference type="NCBI Taxonomy" id="29139"/>
    <lineage>
        <taxon>Eukaryota</taxon>
        <taxon>Metazoa</taxon>
        <taxon>Chordata</taxon>
        <taxon>Craniata</taxon>
        <taxon>Vertebrata</taxon>
        <taxon>Euteleostomi</taxon>
        <taxon>Mammalia</taxon>
        <taxon>Metatheria</taxon>
        <taxon>Diprotodontia</taxon>
        <taxon>Vombatidae</taxon>
        <taxon>Vombatus</taxon>
    </lineage>
</organism>
<dbReference type="STRING" id="29139.ENSVURP00010003121"/>
<dbReference type="EC" id="3.4.21.105" evidence="4 13"/>
<sequence length="297" mass="34035">MIPEDAVEMGRRHLNMEEYKKKKEKKEIWNKPRKKRKGHILNMWCQKVHNPISKWILPPDAGGIYWQRARCFPPPVFIAMISILQLGIFVYYTFWKPQEEWNTPEMGIWESPFIYRPDKRKQAWRFISYMMVHVGFQHIFGNVLMQLLLGLPLEMVHKGHRVGLVYLSGVFAGSLGSSVCEPFQALVGASGGVYALTGGYFMNILVGFTSLFFLPVVFDMGFAFFRKFMAPPDGSPVSVVAHIAGGLAGMTVGFTVFSCFEKELLKDRMFWVTIIGYFVCVLLAVFFNIFLSPVDFL</sequence>
<evidence type="ECO:0000256" key="11">
    <source>
        <dbReference type="ARBA" id="ARBA00058540"/>
    </source>
</evidence>
<evidence type="ECO:0000313" key="17">
    <source>
        <dbReference type="Ensembl" id="ENSVURP00010003121.1"/>
    </source>
</evidence>
<name>A0A4X2JZC5_VOMUR</name>
<dbReference type="Gene3D" id="1.20.1540.10">
    <property type="entry name" value="Rhomboid-like"/>
    <property type="match status" value="1"/>
</dbReference>
<evidence type="ECO:0000256" key="13">
    <source>
        <dbReference type="PIRNR" id="PIRNR037470"/>
    </source>
</evidence>
<keyword evidence="8 13" id="KW-0720">Serine protease</keyword>
<keyword evidence="10 15" id="KW-0472">Membrane</keyword>
<evidence type="ECO:0000256" key="3">
    <source>
        <dbReference type="ARBA" id="ARBA00009045"/>
    </source>
</evidence>
<dbReference type="SUPFAM" id="SSF144091">
    <property type="entry name" value="Rhomboid-like"/>
    <property type="match status" value="1"/>
</dbReference>
<dbReference type="GeneTree" id="ENSGT00940000159442"/>
<dbReference type="AlphaFoldDB" id="A0A4X2JZC5"/>
<dbReference type="Proteomes" id="UP000314987">
    <property type="component" value="Unassembled WGS sequence"/>
</dbReference>
<evidence type="ECO:0000256" key="1">
    <source>
        <dbReference type="ARBA" id="ARBA00000156"/>
    </source>
</evidence>
<gene>
    <name evidence="17" type="primary">RHBDL2</name>
</gene>
<feature type="transmembrane region" description="Helical" evidence="15">
    <location>
        <begin position="126"/>
        <end position="151"/>
    </location>
</feature>
<dbReference type="PANTHER" id="PTHR45840">
    <property type="entry name" value="RHOMBOID-RELATED PROTEIN"/>
    <property type="match status" value="1"/>
</dbReference>
<evidence type="ECO:0000256" key="14">
    <source>
        <dbReference type="PIRSR" id="PIRSR037470-50"/>
    </source>
</evidence>
<evidence type="ECO:0000256" key="10">
    <source>
        <dbReference type="ARBA" id="ARBA00023136"/>
    </source>
</evidence>
<evidence type="ECO:0000256" key="12">
    <source>
        <dbReference type="ARBA" id="ARBA00069178"/>
    </source>
</evidence>
<dbReference type="InterPro" id="IPR017213">
    <property type="entry name" value="Peptidase_S54_rhomboid_met"/>
</dbReference>
<feature type="transmembrane region" description="Helical" evidence="15">
    <location>
        <begin position="76"/>
        <end position="94"/>
    </location>
</feature>
<evidence type="ECO:0000256" key="8">
    <source>
        <dbReference type="ARBA" id="ARBA00022825"/>
    </source>
</evidence>
<evidence type="ECO:0000256" key="7">
    <source>
        <dbReference type="ARBA" id="ARBA00022801"/>
    </source>
</evidence>
<evidence type="ECO:0000313" key="18">
    <source>
        <dbReference type="Proteomes" id="UP000314987"/>
    </source>
</evidence>
<dbReference type="Pfam" id="PF01694">
    <property type="entry name" value="Rhomboid"/>
    <property type="match status" value="1"/>
</dbReference>
<evidence type="ECO:0000256" key="15">
    <source>
        <dbReference type="SAM" id="Phobius"/>
    </source>
</evidence>
<protein>
    <recommendedName>
        <fullName evidence="12 13">Rhomboid-related protein 2</fullName>
        <ecNumber evidence="4 13">3.4.21.105</ecNumber>
    </recommendedName>
</protein>
<comment type="function">
    <text evidence="11">Involved in regulated intramembrane proteolysis and the subsequent release of functional polypeptides from their membrane anchors. Known substrate: EFNB3.</text>
</comment>
<dbReference type="InterPro" id="IPR051739">
    <property type="entry name" value="Rhomboid_IM_Serine_Proteases"/>
</dbReference>
<dbReference type="GO" id="GO:0004252">
    <property type="term" value="F:serine-type endopeptidase activity"/>
    <property type="evidence" value="ECO:0007669"/>
    <property type="project" value="UniProtKB-UniRule"/>
</dbReference>
<accession>A0A4X2JZC5</accession>
<keyword evidence="7 13" id="KW-0378">Hydrolase</keyword>
<evidence type="ECO:0000256" key="9">
    <source>
        <dbReference type="ARBA" id="ARBA00022989"/>
    </source>
</evidence>
<keyword evidence="6 15" id="KW-0812">Transmembrane</keyword>
<feature type="transmembrane region" description="Helical" evidence="15">
    <location>
        <begin position="200"/>
        <end position="225"/>
    </location>
</feature>
<dbReference type="OMA" id="VCCDQLM"/>
<evidence type="ECO:0000256" key="6">
    <source>
        <dbReference type="ARBA" id="ARBA00022692"/>
    </source>
</evidence>